<gene>
    <name evidence="1" type="ORF">RUJ08_14640</name>
</gene>
<accession>A0ABU4EH31</accession>
<dbReference type="EMBL" id="JAWLLM010000015">
    <property type="protein sequence ID" value="MDV7043364.1"/>
    <property type="molecule type" value="Genomic_DNA"/>
</dbReference>
<keyword evidence="2" id="KW-1185">Reference proteome</keyword>
<sequence>MITPNWKTMIAGFVLIAMLITAWLAQYYHGVAERQAQRAETLQSEVNAQQAVISQQSLQFQRFNQIAAQASQQAVTITAKTEERQIVYRTIIKTDPAGRRCVPADVAQRLLDYTHSLRASAVPAAAGNADTAGASPVTTTCRLTYAQAVYWIEPLLSEIEQANGQLAAIREAERARVDMDITKPIQ</sequence>
<evidence type="ECO:0000313" key="1">
    <source>
        <dbReference type="EMBL" id="MDV7043364.1"/>
    </source>
</evidence>
<comment type="caution">
    <text evidence="1">The sequence shown here is derived from an EMBL/GenBank/DDBJ whole genome shotgun (WGS) entry which is preliminary data.</text>
</comment>
<proteinExistence type="predicted"/>
<organism evidence="1 2">
    <name type="scientific">Dickeya solani</name>
    <dbReference type="NCBI Taxonomy" id="1089444"/>
    <lineage>
        <taxon>Bacteria</taxon>
        <taxon>Pseudomonadati</taxon>
        <taxon>Pseudomonadota</taxon>
        <taxon>Gammaproteobacteria</taxon>
        <taxon>Enterobacterales</taxon>
        <taxon>Pectobacteriaceae</taxon>
        <taxon>Dickeya</taxon>
    </lineage>
</organism>
<dbReference type="Proteomes" id="UP001187868">
    <property type="component" value="Unassembled WGS sequence"/>
</dbReference>
<reference evidence="1 2" key="1">
    <citation type="submission" date="2023-10" db="EMBL/GenBank/DDBJ databases">
        <title>Clonality and diversity in the soft rot Dickeya solani phytopathogen.</title>
        <authorList>
            <person name="Pedron J."/>
            <person name="Van Gijisegem F."/>
            <person name="Portier P."/>
            <person name="Taghouti G."/>
        </authorList>
    </citation>
    <scope>NUCLEOTIDE SEQUENCE [LARGE SCALE GENOMIC DNA]</scope>
    <source>
        <strain evidence="1 2">FVG2-MFV017-A9</strain>
    </source>
</reference>
<evidence type="ECO:0000313" key="2">
    <source>
        <dbReference type="Proteomes" id="UP001187868"/>
    </source>
</evidence>
<protein>
    <submittedName>
        <fullName evidence="1">DUF2570 domain-containing protein</fullName>
    </submittedName>
</protein>
<dbReference type="RefSeq" id="WP_072143101.1">
    <property type="nucleotide sequence ID" value="NZ_CP104920.1"/>
</dbReference>
<name>A0ABU4EH31_9GAMM</name>